<dbReference type="InterPro" id="IPR038461">
    <property type="entry name" value="Schlafen_AlbA_2_dom_sf"/>
</dbReference>
<dbReference type="RefSeq" id="WP_313980961.1">
    <property type="nucleotide sequence ID" value="NZ_JASJOR010000023.1"/>
</dbReference>
<dbReference type="Gene3D" id="3.30.950.30">
    <property type="entry name" value="Schlafen, AAA domain"/>
    <property type="match status" value="1"/>
</dbReference>
<feature type="domain" description="Schlafen AlbA-2" evidence="1">
    <location>
        <begin position="11"/>
        <end position="125"/>
    </location>
</feature>
<dbReference type="EMBL" id="JASJOS010000007">
    <property type="protein sequence ID" value="MDJ1482180.1"/>
    <property type="molecule type" value="Genomic_DNA"/>
</dbReference>
<keyword evidence="2" id="KW-0067">ATP-binding</keyword>
<dbReference type="AlphaFoldDB" id="A0AAE3QRH9"/>
<dbReference type="Proteomes" id="UP001241110">
    <property type="component" value="Unassembled WGS sequence"/>
</dbReference>
<dbReference type="PANTHER" id="PTHR30595">
    <property type="entry name" value="GLPR-RELATED TRANSCRIPTIONAL REPRESSOR"/>
    <property type="match status" value="1"/>
</dbReference>
<name>A0AAE3QRH9_9BACT</name>
<reference evidence="2" key="1">
    <citation type="submission" date="2023-05" db="EMBL/GenBank/DDBJ databases">
        <authorList>
            <person name="Zhang X."/>
        </authorList>
    </citation>
    <scope>NUCLEOTIDE SEQUENCE</scope>
    <source>
        <strain evidence="2">YF14B1</strain>
    </source>
</reference>
<gene>
    <name evidence="2" type="ORF">QNI16_16875</name>
</gene>
<protein>
    <submittedName>
        <fullName evidence="2">ATP-binding protein</fullName>
    </submittedName>
</protein>
<accession>A0AAE3QRH9</accession>
<dbReference type="PANTHER" id="PTHR30595:SF6">
    <property type="entry name" value="SCHLAFEN ALBA-2 DOMAIN-CONTAINING PROTEIN"/>
    <property type="match status" value="1"/>
</dbReference>
<dbReference type="GO" id="GO:0005524">
    <property type="term" value="F:ATP binding"/>
    <property type="evidence" value="ECO:0007669"/>
    <property type="project" value="UniProtKB-KW"/>
</dbReference>
<evidence type="ECO:0000313" key="3">
    <source>
        <dbReference type="Proteomes" id="UP001241110"/>
    </source>
</evidence>
<dbReference type="InterPro" id="IPR007421">
    <property type="entry name" value="Schlafen_AlbA_2_dom"/>
</dbReference>
<sequence length="215" mass="23939">MNIIELIEQGESSTLEFKSTIENPAKIAKTLVAFANTGGGILLIGVTDDKKICGIKSEVEIIGLLEEASDMYCHPPILIRYELIRTDGKEILAVTIPESEDKPHLLKEKDGEETVYVRMHDKSVPTGKLTARNLGSYGNGADKTLMQSGNVKNLLKYLFSNEYITAKRYAKLINISERRATRLLMELSSHQIVLPVERDKDVVYTLSSRNLSGKV</sequence>
<dbReference type="Pfam" id="PF04326">
    <property type="entry name" value="SLFN_AlbA_2"/>
    <property type="match status" value="1"/>
</dbReference>
<evidence type="ECO:0000313" key="2">
    <source>
        <dbReference type="EMBL" id="MDJ1482180.1"/>
    </source>
</evidence>
<organism evidence="2 3">
    <name type="scientific">Xanthocytophaga flava</name>
    <dbReference type="NCBI Taxonomy" id="3048013"/>
    <lineage>
        <taxon>Bacteria</taxon>
        <taxon>Pseudomonadati</taxon>
        <taxon>Bacteroidota</taxon>
        <taxon>Cytophagia</taxon>
        <taxon>Cytophagales</taxon>
        <taxon>Rhodocytophagaceae</taxon>
        <taxon>Xanthocytophaga</taxon>
    </lineage>
</organism>
<proteinExistence type="predicted"/>
<keyword evidence="2" id="KW-0547">Nucleotide-binding</keyword>
<evidence type="ECO:0000259" key="1">
    <source>
        <dbReference type="Pfam" id="PF04326"/>
    </source>
</evidence>
<comment type="caution">
    <text evidence="2">The sequence shown here is derived from an EMBL/GenBank/DDBJ whole genome shotgun (WGS) entry which is preliminary data.</text>
</comment>